<accession>R8B2L6</accession>
<evidence type="ECO:0000313" key="4">
    <source>
        <dbReference type="Proteomes" id="UP000016540"/>
    </source>
</evidence>
<evidence type="ECO:0000256" key="1">
    <source>
        <dbReference type="ARBA" id="ARBA00022801"/>
    </source>
</evidence>
<dbReference type="InterPro" id="IPR003010">
    <property type="entry name" value="C-N_Hydrolase"/>
</dbReference>
<dbReference type="FunFam" id="3.60.110.10:FF:000010">
    <property type="entry name" value="Carbon-nitrogen hydrolase"/>
    <property type="match status" value="1"/>
</dbReference>
<sequence>MSRSALNVAAIQQTSSPDKAASLATSEKLVRQATSEGAQLIVLQELHATLYFCQTEDTSVFELAEPIPGPSSNHLSALAAELGIVLVGSIFERRMNGVYHNTAVVFERDGSIAGIYRKMHIPDDPGFYEKFYFTPGDASFNDGRNGFTPIETSIGKLGVLVCWDQWYPEAARLMALAGAEVLIYPTAIGWDTTDEAEEQARQLEAWVTVQRGHAVANNLPVIAPNRVGTEPDPSGQSKGIRFWGNSFICGPQGEFLARADDQSESILHATIDRNRSESIRRIWPYLRDRRIDAYSDILKRVRD</sequence>
<dbReference type="PROSITE" id="PS50263">
    <property type="entry name" value="CN_HYDROLASE"/>
    <property type="match status" value="1"/>
</dbReference>
<dbReference type="InterPro" id="IPR036526">
    <property type="entry name" value="C-N_Hydrolase_sf"/>
</dbReference>
<name>R8B2L6_9GAMM</name>
<keyword evidence="1 3" id="KW-0378">Hydrolase</keyword>
<keyword evidence="4" id="KW-1185">Reference proteome</keyword>
<dbReference type="AlphaFoldDB" id="R8B2L6"/>
<dbReference type="PATRIC" id="fig|1318628.3.peg.1753"/>
<dbReference type="InterPro" id="IPR050345">
    <property type="entry name" value="Aliph_Amidase/BUP"/>
</dbReference>
<feature type="domain" description="CN hydrolase" evidence="2">
    <location>
        <begin position="6"/>
        <end position="273"/>
    </location>
</feature>
<dbReference type="STRING" id="1318628.MARLIPOL_08754"/>
<dbReference type="PANTHER" id="PTHR43674:SF2">
    <property type="entry name" value="BETA-UREIDOPROPIONASE"/>
    <property type="match status" value="1"/>
</dbReference>
<reference evidence="3 4" key="1">
    <citation type="journal article" date="2013" name="Genome Announc.">
        <title>Draft Genome Sequence of the Moderately Halophilic Bacterium Marinobacter lipolyticus Strain SM19.</title>
        <authorList>
            <person name="Papke R.T."/>
            <person name="de la Haba R.R."/>
            <person name="Infante-Dominguez C."/>
            <person name="Perez D."/>
            <person name="Sanchez-Porro C."/>
            <person name="Lapierre P."/>
            <person name="Ventosa A."/>
        </authorList>
    </citation>
    <scope>NUCLEOTIDE SEQUENCE [LARGE SCALE GENOMIC DNA]</scope>
    <source>
        <strain evidence="3 4">SM19</strain>
    </source>
</reference>
<dbReference type="Proteomes" id="UP000016540">
    <property type="component" value="Unassembled WGS sequence"/>
</dbReference>
<gene>
    <name evidence="3" type="ORF">MARLIPOL_08754</name>
</gene>
<dbReference type="GO" id="GO:0033388">
    <property type="term" value="P:putrescine biosynthetic process from arginine"/>
    <property type="evidence" value="ECO:0007669"/>
    <property type="project" value="TreeGrafter"/>
</dbReference>
<dbReference type="HOGENOM" id="CLU_030130_4_0_6"/>
<comment type="caution">
    <text evidence="3">The sequence shown here is derived from an EMBL/GenBank/DDBJ whole genome shotgun (WGS) entry which is preliminary data.</text>
</comment>
<organism evidence="3 4">
    <name type="scientific">Marinobacter lipolyticus SM19</name>
    <dbReference type="NCBI Taxonomy" id="1318628"/>
    <lineage>
        <taxon>Bacteria</taxon>
        <taxon>Pseudomonadati</taxon>
        <taxon>Pseudomonadota</taxon>
        <taxon>Gammaproteobacteria</taxon>
        <taxon>Pseudomonadales</taxon>
        <taxon>Marinobacteraceae</taxon>
        <taxon>Marinobacter</taxon>
    </lineage>
</organism>
<dbReference type="CDD" id="cd07573">
    <property type="entry name" value="CPA"/>
    <property type="match status" value="1"/>
</dbReference>
<dbReference type="RefSeq" id="WP_012137753.1">
    <property type="nucleotide sequence ID" value="NZ_KE007317.1"/>
</dbReference>
<dbReference type="GO" id="GO:0050126">
    <property type="term" value="F:N-carbamoylputrescine amidase activity"/>
    <property type="evidence" value="ECO:0007669"/>
    <property type="project" value="TreeGrafter"/>
</dbReference>
<dbReference type="EMBL" id="ASAD01000010">
    <property type="protein sequence ID" value="EON92830.1"/>
    <property type="molecule type" value="Genomic_DNA"/>
</dbReference>
<dbReference type="Gene3D" id="3.60.110.10">
    <property type="entry name" value="Carbon-nitrogen hydrolase"/>
    <property type="match status" value="1"/>
</dbReference>
<dbReference type="PANTHER" id="PTHR43674">
    <property type="entry name" value="NITRILASE C965.09-RELATED"/>
    <property type="match status" value="1"/>
</dbReference>
<proteinExistence type="predicted"/>
<dbReference type="SUPFAM" id="SSF56317">
    <property type="entry name" value="Carbon-nitrogen hydrolase"/>
    <property type="match status" value="1"/>
</dbReference>
<evidence type="ECO:0000313" key="3">
    <source>
        <dbReference type="EMBL" id="EON92830.1"/>
    </source>
</evidence>
<dbReference type="OrthoDB" id="9803803at2"/>
<dbReference type="eggNOG" id="COG0388">
    <property type="taxonomic scope" value="Bacteria"/>
</dbReference>
<protein>
    <submittedName>
        <fullName evidence="3">N-carbamoyl-D-amino acid hydrolase</fullName>
    </submittedName>
</protein>
<dbReference type="Pfam" id="PF00795">
    <property type="entry name" value="CN_hydrolase"/>
    <property type="match status" value="1"/>
</dbReference>
<evidence type="ECO:0000259" key="2">
    <source>
        <dbReference type="PROSITE" id="PS50263"/>
    </source>
</evidence>